<proteinExistence type="predicted"/>
<accession>A0ABV8B6Z4</accession>
<comment type="caution">
    <text evidence="1">The sequence shown here is derived from an EMBL/GenBank/DDBJ whole genome shotgun (WGS) entry which is preliminary data.</text>
</comment>
<keyword evidence="2" id="KW-1185">Reference proteome</keyword>
<name>A0ABV8B6Z4_9BACI</name>
<organism evidence="1 2">
    <name type="scientific">Bacillus songklensis</name>
    <dbReference type="NCBI Taxonomy" id="1069116"/>
    <lineage>
        <taxon>Bacteria</taxon>
        <taxon>Bacillati</taxon>
        <taxon>Bacillota</taxon>
        <taxon>Bacilli</taxon>
        <taxon>Bacillales</taxon>
        <taxon>Bacillaceae</taxon>
        <taxon>Bacillus</taxon>
    </lineage>
</organism>
<dbReference type="EMBL" id="JBHRZT010000067">
    <property type="protein sequence ID" value="MFC3884952.1"/>
    <property type="molecule type" value="Genomic_DNA"/>
</dbReference>
<evidence type="ECO:0000313" key="1">
    <source>
        <dbReference type="EMBL" id="MFC3884952.1"/>
    </source>
</evidence>
<reference evidence="2" key="1">
    <citation type="journal article" date="2019" name="Int. J. Syst. Evol. Microbiol.">
        <title>The Global Catalogue of Microorganisms (GCM) 10K type strain sequencing project: providing services to taxonomists for standard genome sequencing and annotation.</title>
        <authorList>
            <consortium name="The Broad Institute Genomics Platform"/>
            <consortium name="The Broad Institute Genome Sequencing Center for Infectious Disease"/>
            <person name="Wu L."/>
            <person name="Ma J."/>
        </authorList>
    </citation>
    <scope>NUCLEOTIDE SEQUENCE [LARGE SCALE GENOMIC DNA]</scope>
    <source>
        <strain evidence="2">CCUG 61889</strain>
    </source>
</reference>
<protein>
    <submittedName>
        <fullName evidence="1">Uncharacterized protein</fullName>
    </submittedName>
</protein>
<gene>
    <name evidence="1" type="ORF">ACFOU2_16345</name>
</gene>
<evidence type="ECO:0000313" key="2">
    <source>
        <dbReference type="Proteomes" id="UP001595752"/>
    </source>
</evidence>
<sequence>MIIQMKRQEFDSLADEALFNACFKPLILDYKSRMVKQTENSSMAKELFYKELTTGQKALFVFHVYYDHAIESKAEFYWWSAYFLAQPKIWSAIKVGMQYFEEEPMYLLLEETELVLKRYNCPNPIEKFAVSREDLDRNSELSASINPLYIHFNEIAPLTIKRISDFIRYNHENFVKIED</sequence>
<dbReference type="Proteomes" id="UP001595752">
    <property type="component" value="Unassembled WGS sequence"/>
</dbReference>
<dbReference type="RefSeq" id="WP_377916892.1">
    <property type="nucleotide sequence ID" value="NZ_JBHRZT010000067.1"/>
</dbReference>